<dbReference type="EMBL" id="ML213514">
    <property type="protein sequence ID" value="TFK49966.1"/>
    <property type="molecule type" value="Genomic_DNA"/>
</dbReference>
<feature type="compositionally biased region" description="Basic and acidic residues" evidence="1">
    <location>
        <begin position="163"/>
        <end position="174"/>
    </location>
</feature>
<dbReference type="STRING" id="5364.A0A5C3N0H4"/>
<feature type="compositionally biased region" description="Basic and acidic residues" evidence="1">
    <location>
        <begin position="221"/>
        <end position="230"/>
    </location>
</feature>
<accession>A0A5C3N0H4</accession>
<protein>
    <submittedName>
        <fullName evidence="2">Uncharacterized protein</fullName>
    </submittedName>
</protein>
<feature type="compositionally biased region" description="Low complexity" evidence="1">
    <location>
        <begin position="43"/>
        <end position="52"/>
    </location>
</feature>
<name>A0A5C3N0H4_9AGAM</name>
<feature type="region of interest" description="Disordered" evidence="1">
    <location>
        <begin position="163"/>
        <end position="366"/>
    </location>
</feature>
<feature type="compositionally biased region" description="Basic and acidic residues" evidence="1">
    <location>
        <begin position="289"/>
        <end position="303"/>
    </location>
</feature>
<organism evidence="2 3">
    <name type="scientific">Heliocybe sulcata</name>
    <dbReference type="NCBI Taxonomy" id="5364"/>
    <lineage>
        <taxon>Eukaryota</taxon>
        <taxon>Fungi</taxon>
        <taxon>Dikarya</taxon>
        <taxon>Basidiomycota</taxon>
        <taxon>Agaricomycotina</taxon>
        <taxon>Agaricomycetes</taxon>
        <taxon>Gloeophyllales</taxon>
        <taxon>Gloeophyllaceae</taxon>
        <taxon>Heliocybe</taxon>
    </lineage>
</organism>
<evidence type="ECO:0000313" key="3">
    <source>
        <dbReference type="Proteomes" id="UP000305948"/>
    </source>
</evidence>
<dbReference type="Proteomes" id="UP000305948">
    <property type="component" value="Unassembled WGS sequence"/>
</dbReference>
<feature type="compositionally biased region" description="Basic residues" evidence="1">
    <location>
        <begin position="1"/>
        <end position="10"/>
    </location>
</feature>
<feature type="compositionally biased region" description="Acidic residues" evidence="1">
    <location>
        <begin position="70"/>
        <end position="98"/>
    </location>
</feature>
<evidence type="ECO:0000256" key="1">
    <source>
        <dbReference type="SAM" id="MobiDB-lite"/>
    </source>
</evidence>
<gene>
    <name evidence="2" type="ORF">OE88DRAFT_1661429</name>
</gene>
<dbReference type="AlphaFoldDB" id="A0A5C3N0H4"/>
<feature type="region of interest" description="Disordered" evidence="1">
    <location>
        <begin position="1"/>
        <end position="106"/>
    </location>
</feature>
<dbReference type="OrthoDB" id="2538461at2759"/>
<feature type="compositionally biased region" description="Basic residues" evidence="1">
    <location>
        <begin position="210"/>
        <end position="220"/>
    </location>
</feature>
<sequence length="366" mass="40162">MFKRVEKRIKKAEQEEELGLDEEMKAALGLNNVDTDSDESDSDSASGSGSEADSGDDDGGNTRKRKRAEDDDGEDQDSEDEEGEEEEDESADEEDGDDVPPNTVPFSMTIADALSNPTYIQVVDPEIQACIVCPGKLLKNQKMTDVHLASGGHKRRFRRFVEAASKDGIDKNGDPRTIVSSKPLPPPIPAKSQRAEKRRARLAAIEEKRRRQRDARRKAKAQKEQKRKAETATASEDPSEAPKTPAVTASFQDGVDFIPLGDDSPSKPKPTKKAGPRQERKQKQAKAKASGEKEKENGKDENPGKVSKKKKQKMIHERGVAKRAAEGQEGEPPRKKAKVDAAKGRGASEGGKDKRQRGKRKTSETV</sequence>
<keyword evidence="3" id="KW-1185">Reference proteome</keyword>
<proteinExistence type="predicted"/>
<feature type="compositionally biased region" description="Basic and acidic residues" evidence="1">
    <location>
        <begin position="314"/>
        <end position="343"/>
    </location>
</feature>
<reference evidence="2 3" key="1">
    <citation type="journal article" date="2019" name="Nat. Ecol. Evol.">
        <title>Megaphylogeny resolves global patterns of mushroom evolution.</title>
        <authorList>
            <person name="Varga T."/>
            <person name="Krizsan K."/>
            <person name="Foldi C."/>
            <person name="Dima B."/>
            <person name="Sanchez-Garcia M."/>
            <person name="Sanchez-Ramirez S."/>
            <person name="Szollosi G.J."/>
            <person name="Szarkandi J.G."/>
            <person name="Papp V."/>
            <person name="Albert L."/>
            <person name="Andreopoulos W."/>
            <person name="Angelini C."/>
            <person name="Antonin V."/>
            <person name="Barry K.W."/>
            <person name="Bougher N.L."/>
            <person name="Buchanan P."/>
            <person name="Buyck B."/>
            <person name="Bense V."/>
            <person name="Catcheside P."/>
            <person name="Chovatia M."/>
            <person name="Cooper J."/>
            <person name="Damon W."/>
            <person name="Desjardin D."/>
            <person name="Finy P."/>
            <person name="Geml J."/>
            <person name="Haridas S."/>
            <person name="Hughes K."/>
            <person name="Justo A."/>
            <person name="Karasinski D."/>
            <person name="Kautmanova I."/>
            <person name="Kiss B."/>
            <person name="Kocsube S."/>
            <person name="Kotiranta H."/>
            <person name="LaButti K.M."/>
            <person name="Lechner B.E."/>
            <person name="Liimatainen K."/>
            <person name="Lipzen A."/>
            <person name="Lukacs Z."/>
            <person name="Mihaltcheva S."/>
            <person name="Morgado L.N."/>
            <person name="Niskanen T."/>
            <person name="Noordeloos M.E."/>
            <person name="Ohm R.A."/>
            <person name="Ortiz-Santana B."/>
            <person name="Ovrebo C."/>
            <person name="Racz N."/>
            <person name="Riley R."/>
            <person name="Savchenko A."/>
            <person name="Shiryaev A."/>
            <person name="Soop K."/>
            <person name="Spirin V."/>
            <person name="Szebenyi C."/>
            <person name="Tomsovsky M."/>
            <person name="Tulloss R.E."/>
            <person name="Uehling J."/>
            <person name="Grigoriev I.V."/>
            <person name="Vagvolgyi C."/>
            <person name="Papp T."/>
            <person name="Martin F.M."/>
            <person name="Miettinen O."/>
            <person name="Hibbett D.S."/>
            <person name="Nagy L.G."/>
        </authorList>
    </citation>
    <scope>NUCLEOTIDE SEQUENCE [LARGE SCALE GENOMIC DNA]</scope>
    <source>
        <strain evidence="2 3">OMC1185</strain>
    </source>
</reference>
<evidence type="ECO:0000313" key="2">
    <source>
        <dbReference type="EMBL" id="TFK49966.1"/>
    </source>
</evidence>